<protein>
    <submittedName>
        <fullName evidence="13">ABC transporter ATP-binding protein</fullName>
    </submittedName>
</protein>
<evidence type="ECO:0000256" key="3">
    <source>
        <dbReference type="ARBA" id="ARBA00022475"/>
    </source>
</evidence>
<feature type="domain" description="ABC transporter" evidence="11">
    <location>
        <begin position="419"/>
        <end position="658"/>
    </location>
</feature>
<dbReference type="InterPro" id="IPR003593">
    <property type="entry name" value="AAA+_ATPase"/>
</dbReference>
<dbReference type="PROSITE" id="PS00211">
    <property type="entry name" value="ABC_TRANSPORTER_1"/>
    <property type="match status" value="1"/>
</dbReference>
<dbReference type="InterPro" id="IPR003439">
    <property type="entry name" value="ABC_transporter-like_ATP-bd"/>
</dbReference>
<dbReference type="PROSITE" id="PS50893">
    <property type="entry name" value="ABC_TRANSPORTER_2"/>
    <property type="match status" value="1"/>
</dbReference>
<organism evidence="13 14">
    <name type="scientific">Agromyces intestinalis</name>
    <dbReference type="NCBI Taxonomy" id="2592652"/>
    <lineage>
        <taxon>Bacteria</taxon>
        <taxon>Bacillati</taxon>
        <taxon>Actinomycetota</taxon>
        <taxon>Actinomycetes</taxon>
        <taxon>Micrococcales</taxon>
        <taxon>Microbacteriaceae</taxon>
        <taxon>Agromyces</taxon>
    </lineage>
</organism>
<keyword evidence="8 10" id="KW-0472">Membrane</keyword>
<dbReference type="Pfam" id="PF00005">
    <property type="entry name" value="ABC_tran"/>
    <property type="match status" value="1"/>
</dbReference>
<dbReference type="CDD" id="cd07346">
    <property type="entry name" value="ABC_6TM_exporters"/>
    <property type="match status" value="1"/>
</dbReference>
<dbReference type="InterPro" id="IPR027417">
    <property type="entry name" value="P-loop_NTPase"/>
</dbReference>
<evidence type="ECO:0000256" key="10">
    <source>
        <dbReference type="SAM" id="Phobius"/>
    </source>
</evidence>
<sequence length="661" mass="71469">MLRAQWRVLTVGVWRLPAGRPPGHSSPAPRSRWPERSCSSCAAARRDSPLHFGVLCDQLLEDTGVSTAESLPSRERIEHAVDGRHPGRSVVRLLDLHRARLLGAVGLFIVKDSPLWLMPVVTGAIIDIVVAGGPLASLWLWAGIAALALVQNYPTHVAFTRLFMGSVRSIGADLRNALTERLQALSIGFHTRANSAIVQTKVVRDVENVEVMLQQTGNPLLSATGILIGALVMTAINVPAFLPVYALAIPLAVLLRWMLNRRSRQRNEQFRREVEAFSARVGEMATLMPITRAHGLEQVAVHRVARGADGVREAGLRLDLLNGRFGSASWISLQLLSAGCLVLAAWVSISGLLPITPGQVVLLSSYFALLTGSTTNLLMLIPVIARGTESVRSIAEVLQEPDLEHNEGKRAVSRVEGAVRLERVGFGYDDPEASPAAKALDGVDLEIAAGETIAFVGSSGSGKSTLLNLVLGFLRPSEGRVLLDGVDMEQLDLRTVRRFVSVVPQESVLFEGSIRDNIAYGLGDVSDERVLAALRDANALEIVEAQPVGWDTVVGERGARLSGGQRQRLSIARALVRNPRILLLDEATSALDPDSERKVQEALARLMRGRTTLVVAHRLSTVRSADRIAVLEHGRVVEVGTHEALLASGGRYAELHRVQTG</sequence>
<evidence type="ECO:0000313" key="14">
    <source>
        <dbReference type="Proteomes" id="UP000324678"/>
    </source>
</evidence>
<gene>
    <name evidence="13" type="ORF">FLP10_08340</name>
</gene>
<name>A0A5C1YG80_9MICO</name>
<keyword evidence="14" id="KW-1185">Reference proteome</keyword>
<evidence type="ECO:0000313" key="13">
    <source>
        <dbReference type="EMBL" id="QEO14430.1"/>
    </source>
</evidence>
<dbReference type="FunFam" id="3.40.50.300:FF:000299">
    <property type="entry name" value="ABC transporter ATP-binding protein/permease"/>
    <property type="match status" value="1"/>
</dbReference>
<evidence type="ECO:0000259" key="11">
    <source>
        <dbReference type="PROSITE" id="PS50893"/>
    </source>
</evidence>
<comment type="subcellular location">
    <subcellularLocation>
        <location evidence="1">Cell membrane</location>
        <topology evidence="1">Multi-pass membrane protein</topology>
    </subcellularLocation>
</comment>
<dbReference type="InterPro" id="IPR017871">
    <property type="entry name" value="ABC_transporter-like_CS"/>
</dbReference>
<evidence type="ECO:0000256" key="1">
    <source>
        <dbReference type="ARBA" id="ARBA00004651"/>
    </source>
</evidence>
<dbReference type="Gene3D" id="1.20.1560.10">
    <property type="entry name" value="ABC transporter type 1, transmembrane domain"/>
    <property type="match status" value="1"/>
</dbReference>
<dbReference type="AlphaFoldDB" id="A0A5C1YG80"/>
<dbReference type="GO" id="GO:0034040">
    <property type="term" value="F:ATPase-coupled lipid transmembrane transporter activity"/>
    <property type="evidence" value="ECO:0007669"/>
    <property type="project" value="TreeGrafter"/>
</dbReference>
<evidence type="ECO:0000256" key="8">
    <source>
        <dbReference type="ARBA" id="ARBA00023136"/>
    </source>
</evidence>
<feature type="transmembrane region" description="Helical" evidence="10">
    <location>
        <begin position="138"/>
        <end position="159"/>
    </location>
</feature>
<dbReference type="Gene3D" id="3.40.50.300">
    <property type="entry name" value="P-loop containing nucleotide triphosphate hydrolases"/>
    <property type="match status" value="1"/>
</dbReference>
<dbReference type="Pfam" id="PF00664">
    <property type="entry name" value="ABC_membrane"/>
    <property type="match status" value="1"/>
</dbReference>
<dbReference type="InterPro" id="IPR039421">
    <property type="entry name" value="Type_1_exporter"/>
</dbReference>
<feature type="transmembrane region" description="Helical" evidence="10">
    <location>
        <begin position="220"/>
        <end position="236"/>
    </location>
</feature>
<feature type="transmembrane region" description="Helical" evidence="10">
    <location>
        <begin position="365"/>
        <end position="385"/>
    </location>
</feature>
<dbReference type="GO" id="GO:0016887">
    <property type="term" value="F:ATP hydrolysis activity"/>
    <property type="evidence" value="ECO:0007669"/>
    <property type="project" value="InterPro"/>
</dbReference>
<keyword evidence="4 10" id="KW-0812">Transmembrane</keyword>
<dbReference type="EMBL" id="CP043505">
    <property type="protein sequence ID" value="QEO14430.1"/>
    <property type="molecule type" value="Genomic_DNA"/>
</dbReference>
<comment type="similarity">
    <text evidence="9">Belongs to the ABC transporter superfamily. Lipid exporter (TC 3.A.1.106) family.</text>
</comment>
<dbReference type="SMART" id="SM00382">
    <property type="entry name" value="AAA"/>
    <property type="match status" value="1"/>
</dbReference>
<evidence type="ECO:0000256" key="5">
    <source>
        <dbReference type="ARBA" id="ARBA00022741"/>
    </source>
</evidence>
<keyword evidence="3" id="KW-1003">Cell membrane</keyword>
<dbReference type="SUPFAM" id="SSF90123">
    <property type="entry name" value="ABC transporter transmembrane region"/>
    <property type="match status" value="1"/>
</dbReference>
<dbReference type="GO" id="GO:0140359">
    <property type="term" value="F:ABC-type transporter activity"/>
    <property type="evidence" value="ECO:0007669"/>
    <property type="project" value="InterPro"/>
</dbReference>
<evidence type="ECO:0000259" key="12">
    <source>
        <dbReference type="PROSITE" id="PS50929"/>
    </source>
</evidence>
<dbReference type="PANTHER" id="PTHR24221:SF654">
    <property type="entry name" value="ATP-BINDING CASSETTE SUB-FAMILY B MEMBER 6"/>
    <property type="match status" value="1"/>
</dbReference>
<proteinExistence type="inferred from homology"/>
<evidence type="ECO:0000256" key="2">
    <source>
        <dbReference type="ARBA" id="ARBA00022448"/>
    </source>
</evidence>
<dbReference type="Proteomes" id="UP000324678">
    <property type="component" value="Chromosome"/>
</dbReference>
<feature type="transmembrane region" description="Helical" evidence="10">
    <location>
        <begin position="242"/>
        <end position="259"/>
    </location>
</feature>
<evidence type="ECO:0000256" key="6">
    <source>
        <dbReference type="ARBA" id="ARBA00022840"/>
    </source>
</evidence>
<dbReference type="OrthoDB" id="9806127at2"/>
<reference evidence="13 14" key="1">
    <citation type="submission" date="2019-09" db="EMBL/GenBank/DDBJ databases">
        <title>Genome sequencing of strain KACC 19306.</title>
        <authorList>
            <person name="Heo J."/>
            <person name="Kim S.-J."/>
            <person name="Kim J.-S."/>
            <person name="Hong S.-B."/>
            <person name="Kwon S.-W."/>
        </authorList>
    </citation>
    <scope>NUCLEOTIDE SEQUENCE [LARGE SCALE GENOMIC DNA]</scope>
    <source>
        <strain evidence="13 14">KACC 19306</strain>
    </source>
</reference>
<keyword evidence="6 13" id="KW-0067">ATP-binding</keyword>
<dbReference type="PANTHER" id="PTHR24221">
    <property type="entry name" value="ATP-BINDING CASSETTE SUB-FAMILY B"/>
    <property type="match status" value="1"/>
</dbReference>
<dbReference type="GO" id="GO:0005524">
    <property type="term" value="F:ATP binding"/>
    <property type="evidence" value="ECO:0007669"/>
    <property type="project" value="UniProtKB-KW"/>
</dbReference>
<feature type="domain" description="ABC transmembrane type-1" evidence="12">
    <location>
        <begin position="117"/>
        <end position="386"/>
    </location>
</feature>
<dbReference type="PROSITE" id="PS50929">
    <property type="entry name" value="ABC_TM1F"/>
    <property type="match status" value="1"/>
</dbReference>
<evidence type="ECO:0000256" key="7">
    <source>
        <dbReference type="ARBA" id="ARBA00022989"/>
    </source>
</evidence>
<accession>A0A5C1YG80</accession>
<dbReference type="GO" id="GO:0005886">
    <property type="term" value="C:plasma membrane"/>
    <property type="evidence" value="ECO:0007669"/>
    <property type="project" value="UniProtKB-SubCell"/>
</dbReference>
<keyword evidence="2" id="KW-0813">Transport</keyword>
<evidence type="ECO:0000256" key="4">
    <source>
        <dbReference type="ARBA" id="ARBA00022692"/>
    </source>
</evidence>
<dbReference type="SUPFAM" id="SSF52540">
    <property type="entry name" value="P-loop containing nucleoside triphosphate hydrolases"/>
    <property type="match status" value="1"/>
</dbReference>
<keyword evidence="7 10" id="KW-1133">Transmembrane helix</keyword>
<keyword evidence="5" id="KW-0547">Nucleotide-binding</keyword>
<dbReference type="InterPro" id="IPR036640">
    <property type="entry name" value="ABC1_TM_sf"/>
</dbReference>
<dbReference type="InterPro" id="IPR011527">
    <property type="entry name" value="ABC1_TM_dom"/>
</dbReference>
<dbReference type="KEGG" id="ail:FLP10_08340"/>
<evidence type="ECO:0000256" key="9">
    <source>
        <dbReference type="ARBA" id="ARBA00061644"/>
    </source>
</evidence>
<feature type="transmembrane region" description="Helical" evidence="10">
    <location>
        <begin position="330"/>
        <end position="353"/>
    </location>
</feature>